<evidence type="ECO:0000256" key="6">
    <source>
        <dbReference type="ARBA" id="ARBA00023136"/>
    </source>
</evidence>
<evidence type="ECO:0000259" key="11">
    <source>
        <dbReference type="Pfam" id="PF00361"/>
    </source>
</evidence>
<dbReference type="AlphaFoldDB" id="A0A352ISN7"/>
<organism evidence="12 13">
    <name type="scientific">Marinobacter adhaerens</name>
    <dbReference type="NCBI Taxonomy" id="1033846"/>
    <lineage>
        <taxon>Bacteria</taxon>
        <taxon>Pseudomonadati</taxon>
        <taxon>Pseudomonadota</taxon>
        <taxon>Gammaproteobacteria</taxon>
        <taxon>Pseudomonadales</taxon>
        <taxon>Marinobacteraceae</taxon>
        <taxon>Marinobacter</taxon>
    </lineage>
</organism>
<dbReference type="GO" id="GO:0012505">
    <property type="term" value="C:endomembrane system"/>
    <property type="evidence" value="ECO:0007669"/>
    <property type="project" value="UniProtKB-SubCell"/>
</dbReference>
<dbReference type="PANTHER" id="PTHR43507">
    <property type="entry name" value="NADH-UBIQUINONE OXIDOREDUCTASE CHAIN 4"/>
    <property type="match status" value="1"/>
</dbReference>
<evidence type="ECO:0000256" key="8">
    <source>
        <dbReference type="ARBA" id="ARBA00032798"/>
    </source>
</evidence>
<feature type="transmembrane region" description="Helical" evidence="10">
    <location>
        <begin position="376"/>
        <end position="397"/>
    </location>
</feature>
<feature type="transmembrane region" description="Helical" evidence="10">
    <location>
        <begin position="336"/>
        <end position="356"/>
    </location>
</feature>
<dbReference type="PANTHER" id="PTHR43507:SF1">
    <property type="entry name" value="NADH-UBIQUINONE OXIDOREDUCTASE CHAIN 4"/>
    <property type="match status" value="1"/>
</dbReference>
<keyword evidence="6 10" id="KW-0472">Membrane</keyword>
<feature type="transmembrane region" description="Helical" evidence="10">
    <location>
        <begin position="258"/>
        <end position="278"/>
    </location>
</feature>
<gene>
    <name evidence="12" type="ORF">DC045_09160</name>
</gene>
<feature type="transmembrane region" description="Helical" evidence="10">
    <location>
        <begin position="30"/>
        <end position="50"/>
    </location>
</feature>
<comment type="subcellular location">
    <subcellularLocation>
        <location evidence="1">Endomembrane system</location>
        <topology evidence="1">Multi-pass membrane protein</topology>
    </subcellularLocation>
    <subcellularLocation>
        <location evidence="9">Membrane</location>
        <topology evidence="9">Multi-pass membrane protein</topology>
    </subcellularLocation>
</comment>
<protein>
    <recommendedName>
        <fullName evidence="3">NADH-quinone oxidoreductase subunit M</fullName>
    </recommendedName>
    <alternativeName>
        <fullName evidence="7">NADH dehydrogenase I subunit M</fullName>
    </alternativeName>
    <alternativeName>
        <fullName evidence="8">NDH-1 subunit M</fullName>
    </alternativeName>
</protein>
<dbReference type="NCBIfam" id="TIGR01972">
    <property type="entry name" value="NDH_I_M"/>
    <property type="match status" value="1"/>
</dbReference>
<reference evidence="12 13" key="1">
    <citation type="journal article" date="2018" name="Nat. Biotechnol.">
        <title>A standardized bacterial taxonomy based on genome phylogeny substantially revises the tree of life.</title>
        <authorList>
            <person name="Parks D.H."/>
            <person name="Chuvochina M."/>
            <person name="Waite D.W."/>
            <person name="Rinke C."/>
            <person name="Skarshewski A."/>
            <person name="Chaumeil P.A."/>
            <person name="Hugenholtz P."/>
        </authorList>
    </citation>
    <scope>NUCLEOTIDE SEQUENCE [LARGE SCALE GENOMIC DNA]</scope>
    <source>
        <strain evidence="12">UBA9380</strain>
    </source>
</reference>
<evidence type="ECO:0000256" key="4">
    <source>
        <dbReference type="ARBA" id="ARBA00022692"/>
    </source>
</evidence>
<name>A0A352ISN7_9GAMM</name>
<feature type="transmembrane region" description="Helical" evidence="10">
    <location>
        <begin position="179"/>
        <end position="198"/>
    </location>
</feature>
<evidence type="ECO:0000256" key="1">
    <source>
        <dbReference type="ARBA" id="ARBA00004127"/>
    </source>
</evidence>
<evidence type="ECO:0000256" key="5">
    <source>
        <dbReference type="ARBA" id="ARBA00022989"/>
    </source>
</evidence>
<evidence type="ECO:0000256" key="2">
    <source>
        <dbReference type="ARBA" id="ARBA00009025"/>
    </source>
</evidence>
<feature type="transmembrane region" description="Helical" evidence="10">
    <location>
        <begin position="417"/>
        <end position="437"/>
    </location>
</feature>
<dbReference type="NCBIfam" id="NF004498">
    <property type="entry name" value="PRK05846.1-1"/>
    <property type="match status" value="1"/>
</dbReference>
<evidence type="ECO:0000313" key="12">
    <source>
        <dbReference type="EMBL" id="HBC34470.1"/>
    </source>
</evidence>
<comment type="similarity">
    <text evidence="2">Belongs to the complex I subunit 4 family.</text>
</comment>
<dbReference type="InterPro" id="IPR001750">
    <property type="entry name" value="ND/Mrp_TM"/>
</dbReference>
<dbReference type="Proteomes" id="UP000263489">
    <property type="component" value="Unassembled WGS sequence"/>
</dbReference>
<dbReference type="GO" id="GO:0016020">
    <property type="term" value="C:membrane"/>
    <property type="evidence" value="ECO:0007669"/>
    <property type="project" value="UniProtKB-SubCell"/>
</dbReference>
<dbReference type="InterPro" id="IPR010227">
    <property type="entry name" value="NADH_Q_OxRdtase_chainM/4"/>
</dbReference>
<dbReference type="GO" id="GO:0008137">
    <property type="term" value="F:NADH dehydrogenase (ubiquinone) activity"/>
    <property type="evidence" value="ECO:0007669"/>
    <property type="project" value="InterPro"/>
</dbReference>
<comment type="caution">
    <text evidence="12">The sequence shown here is derived from an EMBL/GenBank/DDBJ whole genome shotgun (WGS) entry which is preliminary data.</text>
</comment>
<feature type="transmembrane region" description="Helical" evidence="10">
    <location>
        <begin position="70"/>
        <end position="102"/>
    </location>
</feature>
<proteinExistence type="inferred from homology"/>
<feature type="transmembrane region" description="Helical" evidence="10">
    <location>
        <begin position="284"/>
        <end position="306"/>
    </location>
</feature>
<dbReference type="GO" id="GO:0048039">
    <property type="term" value="F:ubiquinone binding"/>
    <property type="evidence" value="ECO:0007669"/>
    <property type="project" value="TreeGrafter"/>
</dbReference>
<evidence type="ECO:0000256" key="3">
    <source>
        <dbReference type="ARBA" id="ARBA00019906"/>
    </source>
</evidence>
<feature type="transmembrane region" description="Helical" evidence="10">
    <location>
        <begin position="114"/>
        <end position="133"/>
    </location>
</feature>
<accession>A0A352ISN7</accession>
<evidence type="ECO:0000256" key="9">
    <source>
        <dbReference type="RuleBase" id="RU000320"/>
    </source>
</evidence>
<dbReference type="PRINTS" id="PR01437">
    <property type="entry name" value="NUOXDRDTASE4"/>
</dbReference>
<sequence length="507" mass="55159">MILFWLILIPFLGGMLCWHSERWGEQAPRWIALATMLFVLAVSVVLWAGGDFSAYGTGERPWLLEWRVPWIPRFGIEIHLALDGLSLILIALTGFLGALAVLCSWKEIVERVGFFHLNLLFVLGGVVGVFLALDLLLFFLFWEVMLVPMYFLIALWGHSGSPGQTRIRAATRFFIYTQASGLLMLVAILALVFVHYTSSGEITFSYDALLNADVPDNLSFWIMLGFFIAFAVKLPVVPFHGWLPDAHAQAPTAGSVDLAGILLKTAAYGMLRFAIPLFPEQSQAFAPVAMALGVVGIIYGAVLACGQQDIKRLIAYASISHMGFVLIAVYSGSELAIQGAIVLMVAHAFSSAALFILSGQLFERIHTRDMRRMGGLWGRIPVLPGVTLFFLAASLGMPATANFLGEFMVLFGTFRSAPVVVVIASAGLVLGAIYSLLMMQRVHFGREQQPGLLAGPDMREYGMMLALIGLTLAVGLNPQPLLDTTASMVRPVADLFMAGPVRAGGMN</sequence>
<dbReference type="GO" id="GO:0015990">
    <property type="term" value="P:electron transport coupled proton transport"/>
    <property type="evidence" value="ECO:0007669"/>
    <property type="project" value="TreeGrafter"/>
</dbReference>
<keyword evidence="4 9" id="KW-0812">Transmembrane</keyword>
<feature type="transmembrane region" description="Helical" evidence="10">
    <location>
        <begin position="139"/>
        <end position="158"/>
    </location>
</feature>
<dbReference type="Pfam" id="PF00361">
    <property type="entry name" value="Proton_antipo_M"/>
    <property type="match status" value="1"/>
</dbReference>
<dbReference type="GO" id="GO:0042773">
    <property type="term" value="P:ATP synthesis coupled electron transport"/>
    <property type="evidence" value="ECO:0007669"/>
    <property type="project" value="InterPro"/>
</dbReference>
<evidence type="ECO:0000313" key="13">
    <source>
        <dbReference type="Proteomes" id="UP000263489"/>
    </source>
</evidence>
<feature type="transmembrane region" description="Helical" evidence="10">
    <location>
        <begin position="218"/>
        <end position="237"/>
    </location>
</feature>
<feature type="transmembrane region" description="Helical" evidence="10">
    <location>
        <begin position="313"/>
        <end position="330"/>
    </location>
</feature>
<keyword evidence="5 10" id="KW-1133">Transmembrane helix</keyword>
<dbReference type="InterPro" id="IPR003918">
    <property type="entry name" value="NADH_UbQ_OxRdtase"/>
</dbReference>
<feature type="domain" description="NADH:quinone oxidoreductase/Mrp antiporter transmembrane" evidence="11">
    <location>
        <begin position="132"/>
        <end position="427"/>
    </location>
</feature>
<dbReference type="EMBL" id="DNNA01000148">
    <property type="protein sequence ID" value="HBC34470.1"/>
    <property type="molecule type" value="Genomic_DNA"/>
</dbReference>
<evidence type="ECO:0000256" key="7">
    <source>
        <dbReference type="ARBA" id="ARBA00031584"/>
    </source>
</evidence>
<evidence type="ECO:0000256" key="10">
    <source>
        <dbReference type="SAM" id="Phobius"/>
    </source>
</evidence>
<dbReference type="GO" id="GO:0003954">
    <property type="term" value="F:NADH dehydrogenase activity"/>
    <property type="evidence" value="ECO:0007669"/>
    <property type="project" value="TreeGrafter"/>
</dbReference>